<keyword evidence="4" id="KW-1185">Reference proteome</keyword>
<sequence length="598" mass="63188">MKPKSLLLLTMLASVALTAGAQSTVPTFSKVVLPNGISEGFFRGSAVFADINNDGYMDLIIKGRDLDGGWAPKVQIAMGSASGFSKGSTLLENMDIYESNLNVFDYNNDGNLDILLSCYGTPLLYRGGGTFTKVENFTLEDHFSLNDDENAGEKTTERYYTGLTLTADFDLDGLQDILSKDSGGNPVLYRNNGDGTFTKMSNSNLAKVRGGTMAVGDFNNDGYPDVAVSGWSDEISNDVCVINKNNGDGTFSTVVSENIVGVEKGGIMLADLDNDGYLDLFVTGESCPEKWAKVAYVFKNNGDGTFQTKTAVNPNGACKGGVDWADVNGDGLIDIIYTGESNTSNMVVAINNGGLSFSSHELPENKVARGGAAVSAFDYNGDGIIDLAVMGYNDKSFLTKHFSVWNGAGVKANTAPAAPTGLKMLPGDGNVTFSWNAASDSESPTASLRYNLYVKLKNGKIITHVPADLATGKLHLGHVDAALTTTSYKLKINAADIEEWGVQTIDGCKLSSLFAKADQNTGIDDMTNAGESLFISVKEGVITVSADAHVVITDLAGTNIMKARVKAGASVGTGLKTGVYVVKAVSGKVIDVKKVIIK</sequence>
<dbReference type="EMBL" id="JAERMS010000017">
    <property type="protein sequence ID" value="MBO1363465.1"/>
    <property type="molecule type" value="Genomic_DNA"/>
</dbReference>
<evidence type="ECO:0000313" key="3">
    <source>
        <dbReference type="EMBL" id="MBO1363465.1"/>
    </source>
</evidence>
<keyword evidence="1 2" id="KW-0732">Signal</keyword>
<evidence type="ECO:0000256" key="2">
    <source>
        <dbReference type="SAM" id="SignalP"/>
    </source>
</evidence>
<dbReference type="RefSeq" id="WP_107581172.1">
    <property type="nucleotide sequence ID" value="NZ_JAERMS010000017.1"/>
</dbReference>
<evidence type="ECO:0000256" key="1">
    <source>
        <dbReference type="ARBA" id="ARBA00022729"/>
    </source>
</evidence>
<name>A0ABS3M5K8_9BACT</name>
<dbReference type="Proteomes" id="UP000664265">
    <property type="component" value="Unassembled WGS sequence"/>
</dbReference>
<dbReference type="PANTHER" id="PTHR44103">
    <property type="entry name" value="PROPROTEIN CONVERTASE P"/>
    <property type="match status" value="1"/>
</dbReference>
<dbReference type="Gene3D" id="2.130.10.130">
    <property type="entry name" value="Integrin alpha, N-terminal"/>
    <property type="match status" value="2"/>
</dbReference>
<comment type="caution">
    <text evidence="3">The sequence shown here is derived from an EMBL/GenBank/DDBJ whole genome shotgun (WGS) entry which is preliminary data.</text>
</comment>
<gene>
    <name evidence="3" type="ORF">JHU38_06720</name>
</gene>
<evidence type="ECO:0000313" key="4">
    <source>
        <dbReference type="Proteomes" id="UP000664265"/>
    </source>
</evidence>
<organism evidence="3 4">
    <name type="scientific">Prevotella illustrans</name>
    <dbReference type="NCBI Taxonomy" id="2800387"/>
    <lineage>
        <taxon>Bacteria</taxon>
        <taxon>Pseudomonadati</taxon>
        <taxon>Bacteroidota</taxon>
        <taxon>Bacteroidia</taxon>
        <taxon>Bacteroidales</taxon>
        <taxon>Prevotellaceae</taxon>
        <taxon>Prevotella</taxon>
    </lineage>
</organism>
<accession>A0ABS3M5K8</accession>
<dbReference type="Pfam" id="PF13517">
    <property type="entry name" value="FG-GAP_3"/>
    <property type="match status" value="2"/>
</dbReference>
<dbReference type="PANTHER" id="PTHR44103:SF1">
    <property type="entry name" value="PROPROTEIN CONVERTASE P"/>
    <property type="match status" value="1"/>
</dbReference>
<dbReference type="SUPFAM" id="SSF69318">
    <property type="entry name" value="Integrin alpha N-terminal domain"/>
    <property type="match status" value="1"/>
</dbReference>
<reference evidence="3 4" key="1">
    <citation type="submission" date="2021-01" db="EMBL/GenBank/DDBJ databases">
        <title>Prevotella A2931 sp. nov.</title>
        <authorList>
            <person name="Buhl M."/>
            <person name="Oberhettinger P."/>
        </authorList>
    </citation>
    <scope>NUCLEOTIDE SEQUENCE [LARGE SCALE GENOMIC DNA]</scope>
    <source>
        <strain evidence="3 4">A2931</strain>
    </source>
</reference>
<dbReference type="InterPro" id="IPR028994">
    <property type="entry name" value="Integrin_alpha_N"/>
</dbReference>
<dbReference type="Gene3D" id="2.60.40.10">
    <property type="entry name" value="Immunoglobulins"/>
    <property type="match status" value="1"/>
</dbReference>
<feature type="signal peptide" evidence="2">
    <location>
        <begin position="1"/>
        <end position="21"/>
    </location>
</feature>
<dbReference type="InterPro" id="IPR013783">
    <property type="entry name" value="Ig-like_fold"/>
</dbReference>
<dbReference type="InterPro" id="IPR013517">
    <property type="entry name" value="FG-GAP"/>
</dbReference>
<protein>
    <submittedName>
        <fullName evidence="3">T9SS type A sorting domain-containing protein</fullName>
    </submittedName>
</protein>
<feature type="chain" id="PRO_5046699529" evidence="2">
    <location>
        <begin position="22"/>
        <end position="598"/>
    </location>
</feature>
<proteinExistence type="predicted"/>